<dbReference type="Gene3D" id="2.60.120.10">
    <property type="entry name" value="Jelly Rolls"/>
    <property type="match status" value="2"/>
</dbReference>
<evidence type="ECO:0000313" key="6">
    <source>
        <dbReference type="Proteomes" id="UP001556040"/>
    </source>
</evidence>
<dbReference type="InterPro" id="IPR041602">
    <property type="entry name" value="Quercetinase_C"/>
</dbReference>
<proteinExistence type="inferred from homology"/>
<dbReference type="EMBL" id="JBFMIA010000020">
    <property type="protein sequence ID" value="MEW9503011.1"/>
    <property type="molecule type" value="Genomic_DNA"/>
</dbReference>
<evidence type="ECO:0000313" key="5">
    <source>
        <dbReference type="EMBL" id="MEW9503011.1"/>
    </source>
</evidence>
<dbReference type="PANTHER" id="PTHR43212:SF3">
    <property type="entry name" value="QUERCETIN 2,3-DIOXYGENASE"/>
    <property type="match status" value="1"/>
</dbReference>
<name>A0ABV3Q6N7_9BACL</name>
<dbReference type="RefSeq" id="WP_367780499.1">
    <property type="nucleotide sequence ID" value="NZ_JBFMIA010000020.1"/>
</dbReference>
<dbReference type="InterPro" id="IPR014710">
    <property type="entry name" value="RmlC-like_jellyroll"/>
</dbReference>
<dbReference type="InterPro" id="IPR003829">
    <property type="entry name" value="Pirin_N_dom"/>
</dbReference>
<feature type="domain" description="Quercetin 2,3-dioxygenase C-terminal cupin" evidence="4">
    <location>
        <begin position="147"/>
        <end position="232"/>
    </location>
</feature>
<dbReference type="PIRSF" id="PIRSF006232">
    <property type="entry name" value="Pirin"/>
    <property type="match status" value="1"/>
</dbReference>
<comment type="similarity">
    <text evidence="1 2">Belongs to the pirin family.</text>
</comment>
<dbReference type="CDD" id="cd02910">
    <property type="entry name" value="cupin_Yhhw_N"/>
    <property type="match status" value="1"/>
</dbReference>
<accession>A0ABV3Q6N7</accession>
<dbReference type="Pfam" id="PF02678">
    <property type="entry name" value="Pirin"/>
    <property type="match status" value="1"/>
</dbReference>
<sequence length="233" mass="26603">MIKVYPAEERHSADHGWLKANFTFSFADYYDPNNVQFGPMVLLNDDMIEPLRGFGTHPHDEMEIVSVVLEGHLKHEDNTGQSATTTFGEIQRMSAGTGVLHSEMNPSPKEKVNLLQMWFLPEEQGIKPSYEKTSFDIEALKNQLVPVVSKQPGENVAYIHQDLTIYLSDLEQGKELSFNQKAERRTMLFVIEGSIKVNDQEELRYRDSARITETSTLKIKANQNARFMLIDLP</sequence>
<evidence type="ECO:0000256" key="1">
    <source>
        <dbReference type="ARBA" id="ARBA00008416"/>
    </source>
</evidence>
<dbReference type="InterPro" id="IPR012093">
    <property type="entry name" value="Pirin"/>
</dbReference>
<feature type="domain" description="Pirin N-terminal" evidence="3">
    <location>
        <begin position="11"/>
        <end position="118"/>
    </location>
</feature>
<protein>
    <submittedName>
        <fullName evidence="5">Pirin family protein</fullName>
    </submittedName>
</protein>
<dbReference type="SUPFAM" id="SSF51182">
    <property type="entry name" value="RmlC-like cupins"/>
    <property type="match status" value="1"/>
</dbReference>
<evidence type="ECO:0000256" key="2">
    <source>
        <dbReference type="RuleBase" id="RU003457"/>
    </source>
</evidence>
<comment type="caution">
    <text evidence="5">The sequence shown here is derived from an EMBL/GenBank/DDBJ whole genome shotgun (WGS) entry which is preliminary data.</text>
</comment>
<reference evidence="5 6" key="1">
    <citation type="journal article" date="1979" name="Int. J. Syst. Evol. Microbiol.">
        <title>Bacillus globisporus subsp. marinus subsp. nov.</title>
        <authorList>
            <person name="Liu H."/>
        </authorList>
    </citation>
    <scope>NUCLEOTIDE SEQUENCE [LARGE SCALE GENOMIC DNA]</scope>
    <source>
        <strain evidence="5 6">DSM 1297</strain>
    </source>
</reference>
<gene>
    <name evidence="5" type="ORF">AB1471_14555</name>
</gene>
<dbReference type="InterPro" id="IPR011051">
    <property type="entry name" value="RmlC_Cupin_sf"/>
</dbReference>
<evidence type="ECO:0000259" key="4">
    <source>
        <dbReference type="Pfam" id="PF17954"/>
    </source>
</evidence>
<evidence type="ECO:0000259" key="3">
    <source>
        <dbReference type="Pfam" id="PF02678"/>
    </source>
</evidence>
<dbReference type="Pfam" id="PF17954">
    <property type="entry name" value="Pirin_C_2"/>
    <property type="match status" value="1"/>
</dbReference>
<organism evidence="5 6">
    <name type="scientific">Jeotgalibacillus marinus</name>
    <dbReference type="NCBI Taxonomy" id="86667"/>
    <lineage>
        <taxon>Bacteria</taxon>
        <taxon>Bacillati</taxon>
        <taxon>Bacillota</taxon>
        <taxon>Bacilli</taxon>
        <taxon>Bacillales</taxon>
        <taxon>Caryophanaceae</taxon>
        <taxon>Jeotgalibacillus</taxon>
    </lineage>
</organism>
<keyword evidence="6" id="KW-1185">Reference proteome</keyword>
<dbReference type="PANTHER" id="PTHR43212">
    <property type="entry name" value="QUERCETIN 2,3-DIOXYGENASE"/>
    <property type="match status" value="1"/>
</dbReference>
<dbReference type="Proteomes" id="UP001556040">
    <property type="component" value="Unassembled WGS sequence"/>
</dbReference>